<dbReference type="Proteomes" id="UP000824048">
    <property type="component" value="Unassembled WGS sequence"/>
</dbReference>
<dbReference type="InterPro" id="IPR036390">
    <property type="entry name" value="WH_DNA-bd_sf"/>
</dbReference>
<reference evidence="4" key="1">
    <citation type="journal article" date="2021" name="PeerJ">
        <title>Extensive microbial diversity within the chicken gut microbiome revealed by metagenomics and culture.</title>
        <authorList>
            <person name="Gilroy R."/>
            <person name="Ravi A."/>
            <person name="Getino M."/>
            <person name="Pursley I."/>
            <person name="Horton D.L."/>
            <person name="Alikhan N.F."/>
            <person name="Baker D."/>
            <person name="Gharbi K."/>
            <person name="Hall N."/>
            <person name="Watson M."/>
            <person name="Adriaenssens E.M."/>
            <person name="Foster-Nyarko E."/>
            <person name="Jarju S."/>
            <person name="Secka A."/>
            <person name="Antonio M."/>
            <person name="Oren A."/>
            <person name="Chaudhuri R.R."/>
            <person name="La Ragione R."/>
            <person name="Hildebrand F."/>
            <person name="Pallen M.J."/>
        </authorList>
    </citation>
    <scope>NUCLEOTIDE SEQUENCE</scope>
    <source>
        <strain evidence="4">ChiSxjej1B13-11774</strain>
    </source>
</reference>
<feature type="region of interest" description="Disordered" evidence="2">
    <location>
        <begin position="1"/>
        <end position="22"/>
    </location>
</feature>
<name>A0A9D2EPS5_9FIRM</name>
<comment type="caution">
    <text evidence="4">The sequence shown here is derived from an EMBL/GenBank/DDBJ whole genome shotgun (WGS) entry which is preliminary data.</text>
</comment>
<dbReference type="Gene3D" id="1.10.10.10">
    <property type="entry name" value="Winged helix-like DNA-binding domain superfamily/Winged helix DNA-binding domain"/>
    <property type="match status" value="2"/>
</dbReference>
<dbReference type="GO" id="GO:0003887">
    <property type="term" value="F:DNA-directed DNA polymerase activity"/>
    <property type="evidence" value="ECO:0007669"/>
    <property type="project" value="InterPro"/>
</dbReference>
<evidence type="ECO:0000256" key="2">
    <source>
        <dbReference type="SAM" id="MobiDB-lite"/>
    </source>
</evidence>
<dbReference type="SUPFAM" id="SSF46785">
    <property type="entry name" value="Winged helix' DNA-binding domain"/>
    <property type="match status" value="2"/>
</dbReference>
<dbReference type="AlphaFoldDB" id="A0A9D2EPS5"/>
<feature type="domain" description="Initiator Rep protein WH1" evidence="3">
    <location>
        <begin position="37"/>
        <end position="184"/>
    </location>
</feature>
<reference evidence="4" key="2">
    <citation type="submission" date="2021-04" db="EMBL/GenBank/DDBJ databases">
        <authorList>
            <person name="Gilroy R."/>
        </authorList>
    </citation>
    <scope>NUCLEOTIDE SEQUENCE</scope>
    <source>
        <strain evidence="4">ChiSxjej1B13-11774</strain>
    </source>
</reference>
<feature type="compositionally biased region" description="Polar residues" evidence="2">
    <location>
        <begin position="1"/>
        <end position="11"/>
    </location>
</feature>
<comment type="similarity">
    <text evidence="1">Belongs to the initiator RepB protein family.</text>
</comment>
<evidence type="ECO:0000313" key="5">
    <source>
        <dbReference type="Proteomes" id="UP000824048"/>
    </source>
</evidence>
<dbReference type="Pfam" id="PF21205">
    <property type="entry name" value="Rep3_C"/>
    <property type="match status" value="1"/>
</dbReference>
<sequence>MANRKTSTEFTSLVAEDPEEREQTVATYGERGNQTVVRKSNELIQNAMYSLTLSQQKLMLHIFAMIKPSDTELPRYEMSIYEFLKLCGVDPHNGSMYNQVKKNISDIANTPVQWIRIEGTQKITMFRWIDGTTIDKRTGKITLTLSPFLKPHLIQLKEFYTTMDVTYIMLMKSQYSVRIYELCKSYQNLYLQNKAKGKPLVWDIDNLRKQVDCTATNWAHIRRTVLDKAKSEINGHTDIIFDYEVYKKAKSKVIEIAVKIEPVAQSEAAQNLTDIASTITKRKKRKVHMPVEDECFDEDSSVMSLGYVSSPETTIPYSFGQKPAELKEEIKVRAEMDRLKTELTAPELEAVHVVINTMANMAGKARGKNTLIDGGDQQFFELMNEIIYECKGLRRWFLGIANRYAKVVIPTAKAKTSPVLYLWKSILEDMDNYQLYTSGAAGEPHPQSTSDDAVYEANFVEADHEEEAGSTLVPQDANTKKSMLQALRRFIDEKELDEKLTSGQKEAYEDILHLCVYFCRRNIKSKDEGMMDGKANMQFLGSLNKCILKYGALTPLLEALAITYDYDTYWKKVNRDDSIRNPKLLFQSEIENSLLMPFSVIENQKAKEQKANPQEFTTDWLSVFDND</sequence>
<evidence type="ECO:0000259" key="3">
    <source>
        <dbReference type="Pfam" id="PF01051"/>
    </source>
</evidence>
<dbReference type="InterPro" id="IPR000525">
    <property type="entry name" value="Initiator_Rep_WH1"/>
</dbReference>
<dbReference type="GO" id="GO:0006270">
    <property type="term" value="P:DNA replication initiation"/>
    <property type="evidence" value="ECO:0007669"/>
    <property type="project" value="InterPro"/>
</dbReference>
<dbReference type="Pfam" id="PF01051">
    <property type="entry name" value="Rep3_N"/>
    <property type="match status" value="1"/>
</dbReference>
<organism evidence="4 5">
    <name type="scientific">Candidatus Gemmiger excrementigallinarum</name>
    <dbReference type="NCBI Taxonomy" id="2838609"/>
    <lineage>
        <taxon>Bacteria</taxon>
        <taxon>Bacillati</taxon>
        <taxon>Bacillota</taxon>
        <taxon>Clostridia</taxon>
        <taxon>Eubacteriales</taxon>
        <taxon>Gemmiger</taxon>
    </lineage>
</organism>
<protein>
    <submittedName>
        <fullName evidence="4">Replication initiation protein</fullName>
    </submittedName>
</protein>
<accession>A0A9D2EPS5</accession>
<proteinExistence type="inferred from homology"/>
<evidence type="ECO:0000256" key="1">
    <source>
        <dbReference type="ARBA" id="ARBA00038283"/>
    </source>
</evidence>
<dbReference type="InterPro" id="IPR036388">
    <property type="entry name" value="WH-like_DNA-bd_sf"/>
</dbReference>
<gene>
    <name evidence="4" type="ORF">H9811_01795</name>
</gene>
<dbReference type="EMBL" id="DXBP01000010">
    <property type="protein sequence ID" value="HIZ41275.1"/>
    <property type="molecule type" value="Genomic_DNA"/>
</dbReference>
<evidence type="ECO:0000313" key="4">
    <source>
        <dbReference type="EMBL" id="HIZ41275.1"/>
    </source>
</evidence>